<name>A0A317EWM7_9SPHI</name>
<proteinExistence type="predicted"/>
<reference evidence="3" key="1">
    <citation type="submission" date="2018-05" db="EMBL/GenBank/DDBJ databases">
        <title>Pedobacter paludis sp. nov., isolated from wetland soil.</title>
        <authorList>
            <person name="Zhang Y."/>
        </authorList>
    </citation>
    <scope>NUCLEOTIDE SEQUENCE [LARGE SCALE GENOMIC DNA]</scope>
    <source>
        <strain evidence="3">R-8</strain>
    </source>
</reference>
<feature type="chain" id="PRO_5016275602" description="DUF4595 domain-containing protein" evidence="1">
    <location>
        <begin position="23"/>
        <end position="266"/>
    </location>
</feature>
<dbReference type="Gene3D" id="2.180.10.10">
    <property type="entry name" value="RHS repeat-associated core"/>
    <property type="match status" value="1"/>
</dbReference>
<dbReference type="RefSeq" id="WP_109930904.1">
    <property type="nucleotide sequence ID" value="NZ_QGNY01000005.1"/>
</dbReference>
<protein>
    <recommendedName>
        <fullName evidence="4">DUF4595 domain-containing protein</fullName>
    </recommendedName>
</protein>
<keyword evidence="3" id="KW-1185">Reference proteome</keyword>
<dbReference type="OrthoDB" id="747473at2"/>
<sequence>MNKYLKLMMVAVVAVMSIASCKKDQVEDPITESSCKISTIDVLYNGAPDGKLKFAYDDLGRIKSYTDDAGFVTPYTYDGDKITVDEGVETFIFSVTGGKVVKLAIKGSTNTEDYTYDAAGYLTTITDFRGGTLNFTCNLTYTNGNLTKFVETYTGGDTYTTIYEYSADLATTTKLYVDPIIDAVGTDLPSTYFGTLSKNLLVKSTRTSTGQPTTYSNINNFIYTKDASNKCISATRTGISTTYNNGVVQGTPITTTEKLTFAYDCK</sequence>
<dbReference type="NCBIfam" id="TIGR01643">
    <property type="entry name" value="YD_repeat_2x"/>
    <property type="match status" value="1"/>
</dbReference>
<dbReference type="PROSITE" id="PS51257">
    <property type="entry name" value="PROKAR_LIPOPROTEIN"/>
    <property type="match status" value="1"/>
</dbReference>
<feature type="signal peptide" evidence="1">
    <location>
        <begin position="1"/>
        <end position="22"/>
    </location>
</feature>
<gene>
    <name evidence="2" type="ORF">DF947_15240</name>
</gene>
<evidence type="ECO:0000256" key="1">
    <source>
        <dbReference type="SAM" id="SignalP"/>
    </source>
</evidence>
<dbReference type="Proteomes" id="UP000245391">
    <property type="component" value="Unassembled WGS sequence"/>
</dbReference>
<evidence type="ECO:0000313" key="2">
    <source>
        <dbReference type="EMBL" id="PWS30955.1"/>
    </source>
</evidence>
<dbReference type="InterPro" id="IPR006530">
    <property type="entry name" value="YD"/>
</dbReference>
<organism evidence="2 3">
    <name type="scientific">Pedobacter paludis</name>
    <dbReference type="NCBI Taxonomy" id="2203212"/>
    <lineage>
        <taxon>Bacteria</taxon>
        <taxon>Pseudomonadati</taxon>
        <taxon>Bacteroidota</taxon>
        <taxon>Sphingobacteriia</taxon>
        <taxon>Sphingobacteriales</taxon>
        <taxon>Sphingobacteriaceae</taxon>
        <taxon>Pedobacter</taxon>
    </lineage>
</organism>
<accession>A0A317EWM7</accession>
<keyword evidence="1" id="KW-0732">Signal</keyword>
<evidence type="ECO:0008006" key="4">
    <source>
        <dbReference type="Google" id="ProtNLM"/>
    </source>
</evidence>
<comment type="caution">
    <text evidence="2">The sequence shown here is derived from an EMBL/GenBank/DDBJ whole genome shotgun (WGS) entry which is preliminary data.</text>
</comment>
<dbReference type="AlphaFoldDB" id="A0A317EWM7"/>
<dbReference type="EMBL" id="QGNY01000005">
    <property type="protein sequence ID" value="PWS30955.1"/>
    <property type="molecule type" value="Genomic_DNA"/>
</dbReference>
<evidence type="ECO:0000313" key="3">
    <source>
        <dbReference type="Proteomes" id="UP000245391"/>
    </source>
</evidence>